<sequence>MRIQLKGIIGSHPSSCIGIAGGAAGGDIIFHEILIEFGVSSQLYLACPKEAYKEKSVSYAGDNWIKRFDNLTQVLPVHILDRIDNESDNIWEQTNQWMFEEASKAGKSNFTLLALWDGKTGDGKGGTSHMISIAKEIGAKVKIIDIKQV</sequence>
<comment type="caution">
    <text evidence="1">The sequence shown here is derived from an EMBL/GenBank/DDBJ whole genome shotgun (WGS) entry which is preliminary data.</text>
</comment>
<evidence type="ECO:0000313" key="1">
    <source>
        <dbReference type="EMBL" id="MDI9858947.1"/>
    </source>
</evidence>
<dbReference type="Gene3D" id="3.40.50.450">
    <property type="match status" value="1"/>
</dbReference>
<accession>A0ABT6Y5V7</accession>
<keyword evidence="2" id="KW-1185">Reference proteome</keyword>
<name>A0ABT6Y5V7_9BACT</name>
<protein>
    <submittedName>
        <fullName evidence="1">Uncharacterized protein</fullName>
    </submittedName>
</protein>
<dbReference type="EMBL" id="JASHIF010000004">
    <property type="protein sequence ID" value="MDI9858947.1"/>
    <property type="molecule type" value="Genomic_DNA"/>
</dbReference>
<dbReference type="RefSeq" id="WP_283344015.1">
    <property type="nucleotide sequence ID" value="NZ_JASHIF010000004.1"/>
</dbReference>
<organism evidence="1 2">
    <name type="scientific">Flectobacillus roseus</name>
    <dbReference type="NCBI Taxonomy" id="502259"/>
    <lineage>
        <taxon>Bacteria</taxon>
        <taxon>Pseudomonadati</taxon>
        <taxon>Bacteroidota</taxon>
        <taxon>Cytophagia</taxon>
        <taxon>Cytophagales</taxon>
        <taxon>Flectobacillaceae</taxon>
        <taxon>Flectobacillus</taxon>
    </lineage>
</organism>
<evidence type="ECO:0000313" key="2">
    <source>
        <dbReference type="Proteomes" id="UP001236507"/>
    </source>
</evidence>
<dbReference type="Proteomes" id="UP001236507">
    <property type="component" value="Unassembled WGS sequence"/>
</dbReference>
<gene>
    <name evidence="1" type="ORF">QM524_06995</name>
</gene>
<reference evidence="1 2" key="1">
    <citation type="submission" date="2023-05" db="EMBL/GenBank/DDBJ databases">
        <title>Novel species of genus Flectobacillus isolated from stream in China.</title>
        <authorList>
            <person name="Lu H."/>
        </authorList>
    </citation>
    <scope>NUCLEOTIDE SEQUENCE [LARGE SCALE GENOMIC DNA]</scope>
    <source>
        <strain evidence="1 2">KCTC 42575</strain>
    </source>
</reference>
<proteinExistence type="predicted"/>